<dbReference type="EMBL" id="CALNXJ010000047">
    <property type="protein sequence ID" value="CAH3150413.1"/>
    <property type="molecule type" value="Genomic_DNA"/>
</dbReference>
<keyword evidence="2" id="KW-0342">GTP-binding</keyword>
<dbReference type="Pfam" id="PF02263">
    <property type="entry name" value="GBP"/>
    <property type="match status" value="1"/>
</dbReference>
<dbReference type="SUPFAM" id="SSF52540">
    <property type="entry name" value="P-loop containing nucleoside triphosphate hydrolases"/>
    <property type="match status" value="1"/>
</dbReference>
<name>A0AAU9XJI5_9CNID</name>
<dbReference type="Proteomes" id="UP001159428">
    <property type="component" value="Unassembled WGS sequence"/>
</dbReference>
<feature type="domain" description="GB1/RHD3-type G" evidence="4">
    <location>
        <begin position="51"/>
        <end position="164"/>
    </location>
</feature>
<dbReference type="Gene3D" id="3.40.50.300">
    <property type="entry name" value="P-loop containing nucleotide triphosphate hydrolases"/>
    <property type="match status" value="1"/>
</dbReference>
<dbReference type="GO" id="GO:0005525">
    <property type="term" value="F:GTP binding"/>
    <property type="evidence" value="ECO:0007669"/>
    <property type="project" value="UniProtKB-KW"/>
</dbReference>
<comment type="caution">
    <text evidence="5">The sequence shown here is derived from an EMBL/GenBank/DDBJ whole genome shotgun (WGS) entry which is preliminary data.</text>
</comment>
<proteinExistence type="inferred from homology"/>
<keyword evidence="6" id="KW-1185">Reference proteome</keyword>
<evidence type="ECO:0000256" key="3">
    <source>
        <dbReference type="PROSITE-ProRule" id="PRU01052"/>
    </source>
</evidence>
<keyword evidence="1" id="KW-0547">Nucleotide-binding</keyword>
<evidence type="ECO:0000256" key="1">
    <source>
        <dbReference type="ARBA" id="ARBA00022741"/>
    </source>
</evidence>
<accession>A0AAU9XJI5</accession>
<dbReference type="InterPro" id="IPR015894">
    <property type="entry name" value="Guanylate-bd_N"/>
</dbReference>
<dbReference type="InterPro" id="IPR030386">
    <property type="entry name" value="G_GB1_RHD3_dom"/>
</dbReference>
<evidence type="ECO:0000313" key="6">
    <source>
        <dbReference type="Proteomes" id="UP001159428"/>
    </source>
</evidence>
<organism evidence="5 6">
    <name type="scientific">Pocillopora meandrina</name>
    <dbReference type="NCBI Taxonomy" id="46732"/>
    <lineage>
        <taxon>Eukaryota</taxon>
        <taxon>Metazoa</taxon>
        <taxon>Cnidaria</taxon>
        <taxon>Anthozoa</taxon>
        <taxon>Hexacorallia</taxon>
        <taxon>Scleractinia</taxon>
        <taxon>Astrocoeniina</taxon>
        <taxon>Pocilloporidae</taxon>
        <taxon>Pocillopora</taxon>
    </lineage>
</organism>
<evidence type="ECO:0000259" key="4">
    <source>
        <dbReference type="PROSITE" id="PS51715"/>
    </source>
</evidence>
<dbReference type="GO" id="GO:0003924">
    <property type="term" value="F:GTPase activity"/>
    <property type="evidence" value="ECO:0007669"/>
    <property type="project" value="InterPro"/>
</dbReference>
<comment type="similarity">
    <text evidence="3">Belongs to the TRAFAC class dynamin-like GTPase superfamily. GB1/RHD3 GTPase family.</text>
</comment>
<evidence type="ECO:0000313" key="5">
    <source>
        <dbReference type="EMBL" id="CAH3150413.1"/>
    </source>
</evidence>
<evidence type="ECO:0000256" key="2">
    <source>
        <dbReference type="ARBA" id="ARBA00023134"/>
    </source>
</evidence>
<dbReference type="PANTHER" id="PTHR10751">
    <property type="entry name" value="GUANYLATE BINDING PROTEIN"/>
    <property type="match status" value="1"/>
</dbReference>
<dbReference type="AlphaFoldDB" id="A0AAU9XJI5"/>
<sequence length="164" mass="17942">MSENCAVPLCLPNNCKWDEQTGEYTRDEEEERTGLCVIEAALERLKNVKGSGPVCVVSIAGPCRKGKSYILSKAFEQGEVFPLGHELDPETMGIWMWIVPEKFQDANGLEVTVVLLDSEGIDAVSGEGADDHCIFTLTILLSSMLIYNSAGVPTRTDLDGLEYP</sequence>
<reference evidence="5 6" key="1">
    <citation type="submission" date="2022-05" db="EMBL/GenBank/DDBJ databases">
        <authorList>
            <consortium name="Genoscope - CEA"/>
            <person name="William W."/>
        </authorList>
    </citation>
    <scope>NUCLEOTIDE SEQUENCE [LARGE SCALE GENOMIC DNA]</scope>
</reference>
<protein>
    <recommendedName>
        <fullName evidence="4">GB1/RHD3-type G domain-containing protein</fullName>
    </recommendedName>
</protein>
<gene>
    <name evidence="5" type="ORF">PMEA_00024794</name>
</gene>
<dbReference type="InterPro" id="IPR027417">
    <property type="entry name" value="P-loop_NTPase"/>
</dbReference>
<dbReference type="PROSITE" id="PS51715">
    <property type="entry name" value="G_GB1_RHD3"/>
    <property type="match status" value="1"/>
</dbReference>